<proteinExistence type="predicted"/>
<feature type="transmembrane region" description="Helical" evidence="5">
    <location>
        <begin position="30"/>
        <end position="47"/>
    </location>
</feature>
<evidence type="ECO:0000256" key="5">
    <source>
        <dbReference type="SAM" id="Phobius"/>
    </source>
</evidence>
<evidence type="ECO:0000259" key="6">
    <source>
        <dbReference type="Pfam" id="PF14378"/>
    </source>
</evidence>
<evidence type="ECO:0000256" key="1">
    <source>
        <dbReference type="ARBA" id="ARBA00004141"/>
    </source>
</evidence>
<evidence type="ECO:0000313" key="7">
    <source>
        <dbReference type="EMBL" id="MDQ7909659.1"/>
    </source>
</evidence>
<dbReference type="PANTHER" id="PTHR31310">
    <property type="match status" value="1"/>
</dbReference>
<organism evidence="7 8">
    <name type="scientific">Phytohabitans maris</name>
    <dbReference type="NCBI Taxonomy" id="3071409"/>
    <lineage>
        <taxon>Bacteria</taxon>
        <taxon>Bacillati</taxon>
        <taxon>Actinomycetota</taxon>
        <taxon>Actinomycetes</taxon>
        <taxon>Micromonosporales</taxon>
        <taxon>Micromonosporaceae</taxon>
    </lineage>
</organism>
<keyword evidence="2 5" id="KW-0812">Transmembrane</keyword>
<feature type="domain" description="Inositolphosphotransferase Aur1/Ipt1" evidence="6">
    <location>
        <begin position="65"/>
        <end position="242"/>
    </location>
</feature>
<feature type="transmembrane region" description="Helical" evidence="5">
    <location>
        <begin position="207"/>
        <end position="225"/>
    </location>
</feature>
<dbReference type="RefSeq" id="WP_308716919.1">
    <property type="nucleotide sequence ID" value="NZ_JAVHUY010000045.1"/>
</dbReference>
<feature type="transmembrane region" description="Helical" evidence="5">
    <location>
        <begin position="178"/>
        <end position="200"/>
    </location>
</feature>
<dbReference type="InterPro" id="IPR052185">
    <property type="entry name" value="IPC_Synthase-Related"/>
</dbReference>
<keyword evidence="3 5" id="KW-1133">Transmembrane helix</keyword>
<keyword evidence="8" id="KW-1185">Reference proteome</keyword>
<dbReference type="InterPro" id="IPR026841">
    <property type="entry name" value="Aur1/Ipt1"/>
</dbReference>
<protein>
    <submittedName>
        <fullName evidence="7">Phosphatase PAP2 family protein</fullName>
    </submittedName>
</protein>
<reference evidence="7 8" key="1">
    <citation type="submission" date="2023-08" db="EMBL/GenBank/DDBJ databases">
        <title>Phytohabitans sansha sp. nov., isolated from marine sediment.</title>
        <authorList>
            <person name="Zhao Y."/>
            <person name="Yi K."/>
        </authorList>
    </citation>
    <scope>NUCLEOTIDE SEQUENCE [LARGE SCALE GENOMIC DNA]</scope>
    <source>
        <strain evidence="7 8">ZYX-F-186</strain>
    </source>
</reference>
<evidence type="ECO:0000313" key="8">
    <source>
        <dbReference type="Proteomes" id="UP001230908"/>
    </source>
</evidence>
<feature type="transmembrane region" description="Helical" evidence="5">
    <location>
        <begin position="126"/>
        <end position="145"/>
    </location>
</feature>
<dbReference type="Proteomes" id="UP001230908">
    <property type="component" value="Unassembled WGS sequence"/>
</dbReference>
<sequence>MAVITGAERVRPGAGAPPMKAERTQSSIRLGQQIFILLGAIVIYFGVRHLTEGSVSAAVANAARVVDFEAALGLHHEQWLQETFASSSRVSTVFNWIYIWGHWPVIAVTLVWLARRHPVVYLRTRNAMIMSGAVGMVIFATFPVAPPRLAPALGMVDTVTVSSHAYRVLQPPMFTNQYAAVPSLHVGWDLLMGIAIAVAARRLWVKAIGVLMPVAMTLAVVLTANHYIVDAVAGAALTTACWFAVRWWTARRAQRLQLAAT</sequence>
<name>A0ABU0ZRJ3_9ACTN</name>
<feature type="transmembrane region" description="Helical" evidence="5">
    <location>
        <begin position="231"/>
        <end position="249"/>
    </location>
</feature>
<comment type="caution">
    <text evidence="7">The sequence shown here is derived from an EMBL/GenBank/DDBJ whole genome shotgun (WGS) entry which is preliminary data.</text>
</comment>
<accession>A0ABU0ZRJ3</accession>
<evidence type="ECO:0000256" key="3">
    <source>
        <dbReference type="ARBA" id="ARBA00022989"/>
    </source>
</evidence>
<evidence type="ECO:0000256" key="4">
    <source>
        <dbReference type="ARBA" id="ARBA00023136"/>
    </source>
</evidence>
<dbReference type="PANTHER" id="PTHR31310:SF7">
    <property type="entry name" value="PA-PHOSPHATASE RELATED-FAMILY PROTEIN DDB_G0268928"/>
    <property type="match status" value="1"/>
</dbReference>
<keyword evidence="4 5" id="KW-0472">Membrane</keyword>
<dbReference type="Pfam" id="PF14378">
    <property type="entry name" value="PAP2_3"/>
    <property type="match status" value="1"/>
</dbReference>
<gene>
    <name evidence="7" type="ORF">RB614_34575</name>
</gene>
<comment type="subcellular location">
    <subcellularLocation>
        <location evidence="1">Membrane</location>
        <topology evidence="1">Multi-pass membrane protein</topology>
    </subcellularLocation>
</comment>
<dbReference type="EMBL" id="JAVHUY010000045">
    <property type="protein sequence ID" value="MDQ7909659.1"/>
    <property type="molecule type" value="Genomic_DNA"/>
</dbReference>
<dbReference type="CDD" id="cd03386">
    <property type="entry name" value="PAP2_Aur1_like"/>
    <property type="match status" value="1"/>
</dbReference>
<evidence type="ECO:0000256" key="2">
    <source>
        <dbReference type="ARBA" id="ARBA00022692"/>
    </source>
</evidence>
<feature type="transmembrane region" description="Helical" evidence="5">
    <location>
        <begin position="96"/>
        <end position="114"/>
    </location>
</feature>